<keyword evidence="1" id="KW-0472">Membrane</keyword>
<dbReference type="EMBL" id="CP139558">
    <property type="protein sequence ID" value="WPU91624.1"/>
    <property type="molecule type" value="Genomic_DNA"/>
</dbReference>
<feature type="transmembrane region" description="Helical" evidence="1">
    <location>
        <begin position="106"/>
        <end position="132"/>
    </location>
</feature>
<name>A0ABZ0TIT6_9SPHI</name>
<dbReference type="Pfam" id="PF09948">
    <property type="entry name" value="PpoB2"/>
    <property type="match status" value="1"/>
</dbReference>
<protein>
    <submittedName>
        <fullName evidence="2">DUF2182 domain-containing protein</fullName>
    </submittedName>
</protein>
<reference evidence="2 3" key="1">
    <citation type="submission" date="2023-11" db="EMBL/GenBank/DDBJ databases">
        <title>Analysis of the Genomes of Mucilaginibacter gossypii cycad 4 and M. sabulilitoris SNA2: microbes with the potential for plant growth promotion.</title>
        <authorList>
            <person name="Hirsch A.M."/>
            <person name="Humm E."/>
            <person name="Rubbi M."/>
            <person name="Del Vecchio G."/>
            <person name="Ha S.M."/>
            <person name="Pellegrini M."/>
            <person name="Gunsalus R.P."/>
        </authorList>
    </citation>
    <scope>NUCLEOTIDE SEQUENCE [LARGE SCALE GENOMIC DNA]</scope>
    <source>
        <strain evidence="2 3">SNA2</strain>
    </source>
</reference>
<keyword evidence="1" id="KW-0812">Transmembrane</keyword>
<feature type="transmembrane region" description="Helical" evidence="1">
    <location>
        <begin position="182"/>
        <end position="203"/>
    </location>
</feature>
<accession>A0ABZ0TIT6</accession>
<sequence>MTTSRKTRTFVIYVILTVSAAFWVLLLMNSGSTTIGQHLPVIVPHCPIIVSGESPVSLQALLAMNPISSLMIGWVFMVMAMMLPTLIIPILYICERSFKHRRLRSALIFAFGYVGIWVTAGVVMIAVTFGLRLLMPKLYLPAIVMTIAALVWQFSPIKQRCLNSGHNHKALAAFGLAADRDALIFGVLHGLSCVGSGWALMLFPMLLPVGHHLVMIVITLMMIGEHLEHPQPPRWRFNLSGKLLRILIAQIQIRLITQLNMPPASNANIHNSHN</sequence>
<evidence type="ECO:0000313" key="3">
    <source>
        <dbReference type="Proteomes" id="UP001324380"/>
    </source>
</evidence>
<evidence type="ECO:0000313" key="2">
    <source>
        <dbReference type="EMBL" id="WPU91624.1"/>
    </source>
</evidence>
<gene>
    <name evidence="2" type="ORF">SNE25_20105</name>
</gene>
<feature type="transmembrane region" description="Helical" evidence="1">
    <location>
        <begin position="10"/>
        <end position="28"/>
    </location>
</feature>
<organism evidence="2 3">
    <name type="scientific">Mucilaginibacter sabulilitoris</name>
    <dbReference type="NCBI Taxonomy" id="1173583"/>
    <lineage>
        <taxon>Bacteria</taxon>
        <taxon>Pseudomonadati</taxon>
        <taxon>Bacteroidota</taxon>
        <taxon>Sphingobacteriia</taxon>
        <taxon>Sphingobacteriales</taxon>
        <taxon>Sphingobacteriaceae</taxon>
        <taxon>Mucilaginibacter</taxon>
    </lineage>
</organism>
<dbReference type="InterPro" id="IPR018688">
    <property type="entry name" value="PpoB2-like"/>
</dbReference>
<keyword evidence="3" id="KW-1185">Reference proteome</keyword>
<dbReference type="Proteomes" id="UP001324380">
    <property type="component" value="Chromosome"/>
</dbReference>
<feature type="transmembrane region" description="Helical" evidence="1">
    <location>
        <begin position="71"/>
        <end position="94"/>
    </location>
</feature>
<proteinExistence type="predicted"/>
<evidence type="ECO:0000256" key="1">
    <source>
        <dbReference type="SAM" id="Phobius"/>
    </source>
</evidence>
<keyword evidence="1" id="KW-1133">Transmembrane helix</keyword>
<dbReference type="RefSeq" id="WP_321560790.1">
    <property type="nucleotide sequence ID" value="NZ_CP139558.1"/>
</dbReference>
<feature type="transmembrane region" description="Helical" evidence="1">
    <location>
        <begin position="138"/>
        <end position="155"/>
    </location>
</feature>